<reference evidence="1 2" key="1">
    <citation type="submission" date="2021-11" db="EMBL/GenBank/DDBJ databases">
        <authorList>
            <person name="Oh E.-T."/>
            <person name="Kim S.-B."/>
        </authorList>
    </citation>
    <scope>NUCLEOTIDE SEQUENCE [LARGE SCALE GENOMIC DNA]</scope>
    <source>
        <strain evidence="1 2">MMS20-SJTR3</strain>
    </source>
</reference>
<dbReference type="RefSeq" id="WP_230513942.1">
    <property type="nucleotide sequence ID" value="NZ_JAJITD010000043.1"/>
</dbReference>
<evidence type="ECO:0000313" key="1">
    <source>
        <dbReference type="EMBL" id="MCC8397691.1"/>
    </source>
</evidence>
<name>A0ABS8K691_9BURK</name>
<dbReference type="InterPro" id="IPR036397">
    <property type="entry name" value="RNaseH_sf"/>
</dbReference>
<accession>A0ABS8K691</accession>
<organism evidence="1 2">
    <name type="scientific">Paraburkholderia sejongensis</name>
    <dbReference type="NCBI Taxonomy" id="2886946"/>
    <lineage>
        <taxon>Bacteria</taxon>
        <taxon>Pseudomonadati</taxon>
        <taxon>Pseudomonadota</taxon>
        <taxon>Betaproteobacteria</taxon>
        <taxon>Burkholderiales</taxon>
        <taxon>Burkholderiaceae</taxon>
        <taxon>Paraburkholderia</taxon>
    </lineage>
</organism>
<proteinExistence type="predicted"/>
<dbReference type="Proteomes" id="UP001431019">
    <property type="component" value="Unassembled WGS sequence"/>
</dbReference>
<keyword evidence="2" id="KW-1185">Reference proteome</keyword>
<sequence>MIDEVVHVWLPTKRQLAHPATDLIFEVRRKRELAGLQPPSRTAIGRRWAQHCEADGLNRAALPDAMTAPGLLVGKHPLGVVKVGHTQADLALVNEFDRKVIGCPWLSVALDVATRCVLSFYFGMGSPGEATAGLLLTRAVLPKAPWCKDR</sequence>
<dbReference type="Gene3D" id="3.30.420.10">
    <property type="entry name" value="Ribonuclease H-like superfamily/Ribonuclease H"/>
    <property type="match status" value="1"/>
</dbReference>
<dbReference type="EMBL" id="JAJITD010000043">
    <property type="protein sequence ID" value="MCC8397691.1"/>
    <property type="molecule type" value="Genomic_DNA"/>
</dbReference>
<protein>
    <submittedName>
        <fullName evidence="1">Uncharacterized protein</fullName>
    </submittedName>
</protein>
<comment type="caution">
    <text evidence="1">The sequence shown here is derived from an EMBL/GenBank/DDBJ whole genome shotgun (WGS) entry which is preliminary data.</text>
</comment>
<gene>
    <name evidence="1" type="ORF">LJ656_34735</name>
</gene>
<evidence type="ECO:0000313" key="2">
    <source>
        <dbReference type="Proteomes" id="UP001431019"/>
    </source>
</evidence>